<sequence>MVSSPTHVTAAGLARAIRDGEYSPTEVVDAVLERIHERNDRTNAFVTVTDDLAREMAAEAEHAIAEGEPLGPLHGVPVAIKDLDDVEGVRTTSGSLLFEDRVAESDSPFVARLKDAGAIVVGKTNTPEFGLGVTTDNRVAGPTGTPFDPARVSGGSSGGAGAALGDRLVPLAPGSDAGGSVRVPASFCGVYGLKPTQGVIPNVSRPNAYASHTPFSTNGPLARTVEDAALSLDVMAGAHPRDPFSVPKRGEYRAAVDRPIDELEIAFSPDMGIYPVDSAVRETLEDAVSAFERAGATVDAVDPDLGHDNEEILDAYYTMATVRWQSLLDNLEEEGFDPRGDDRDRLRPYFVDLVTDADEPTTREYKRADVVRTRVLDGMADLFGEYDLLVTATAGTTPFPHGEEPEEIDGVEIEPYRGWVLTQPYNLTGQPAASIPAGFVDGLPVGMQIAGERHADDDVIAASAAFERRRPWHDEYPER</sequence>
<dbReference type="AlphaFoldDB" id="A0A9Q4L4N2"/>
<dbReference type="GO" id="GO:0003824">
    <property type="term" value="F:catalytic activity"/>
    <property type="evidence" value="ECO:0007669"/>
    <property type="project" value="InterPro"/>
</dbReference>
<evidence type="ECO:0000259" key="1">
    <source>
        <dbReference type="Pfam" id="PF01425"/>
    </source>
</evidence>
<dbReference type="EMBL" id="JAMQOT010000007">
    <property type="protein sequence ID" value="MDF9747519.1"/>
    <property type="molecule type" value="Genomic_DNA"/>
</dbReference>
<evidence type="ECO:0000313" key="2">
    <source>
        <dbReference type="EMBL" id="MDF9747519.1"/>
    </source>
</evidence>
<dbReference type="PANTHER" id="PTHR11895:SF7">
    <property type="entry name" value="GLUTAMYL-TRNA(GLN) AMIDOTRANSFERASE SUBUNIT A, MITOCHONDRIAL"/>
    <property type="match status" value="1"/>
</dbReference>
<protein>
    <submittedName>
        <fullName evidence="2">Amidase</fullName>
    </submittedName>
</protein>
<dbReference type="Proteomes" id="UP001154061">
    <property type="component" value="Unassembled WGS sequence"/>
</dbReference>
<dbReference type="SUPFAM" id="SSF75304">
    <property type="entry name" value="Amidase signature (AS) enzymes"/>
    <property type="match status" value="1"/>
</dbReference>
<accession>A0A9Q4L4N2</accession>
<name>A0A9Q4L4N2_9EURY</name>
<gene>
    <name evidence="2" type="ORF">NDI89_18190</name>
</gene>
<dbReference type="InterPro" id="IPR023631">
    <property type="entry name" value="Amidase_dom"/>
</dbReference>
<proteinExistence type="predicted"/>
<dbReference type="RefSeq" id="WP_277523606.1">
    <property type="nucleotide sequence ID" value="NZ_JAMQOT010000007.1"/>
</dbReference>
<dbReference type="Pfam" id="PF01425">
    <property type="entry name" value="Amidase"/>
    <property type="match status" value="1"/>
</dbReference>
<comment type="caution">
    <text evidence="2">The sequence shown here is derived from an EMBL/GenBank/DDBJ whole genome shotgun (WGS) entry which is preliminary data.</text>
</comment>
<dbReference type="Gene3D" id="3.90.1300.10">
    <property type="entry name" value="Amidase signature (AS) domain"/>
    <property type="match status" value="1"/>
</dbReference>
<dbReference type="PROSITE" id="PS00571">
    <property type="entry name" value="AMIDASES"/>
    <property type="match status" value="1"/>
</dbReference>
<dbReference type="InterPro" id="IPR020556">
    <property type="entry name" value="Amidase_CS"/>
</dbReference>
<keyword evidence="3" id="KW-1185">Reference proteome</keyword>
<dbReference type="InterPro" id="IPR036928">
    <property type="entry name" value="AS_sf"/>
</dbReference>
<evidence type="ECO:0000313" key="3">
    <source>
        <dbReference type="Proteomes" id="UP001154061"/>
    </source>
</evidence>
<dbReference type="PANTHER" id="PTHR11895">
    <property type="entry name" value="TRANSAMIDASE"/>
    <property type="match status" value="1"/>
</dbReference>
<reference evidence="2" key="1">
    <citation type="submission" date="2022-06" db="EMBL/GenBank/DDBJ databases">
        <title>Natrinema sp. a new haloarchaeum isolate from saline soil.</title>
        <authorList>
            <person name="Strakova D."/>
            <person name="Galisteo C."/>
            <person name="Sanchez-Porro C."/>
            <person name="Ventosa A."/>
        </authorList>
    </citation>
    <scope>NUCLEOTIDE SEQUENCE</scope>
    <source>
        <strain evidence="2">S1CR25-10</strain>
    </source>
</reference>
<feature type="domain" description="Amidase" evidence="1">
    <location>
        <begin position="26"/>
        <end position="459"/>
    </location>
</feature>
<dbReference type="InterPro" id="IPR000120">
    <property type="entry name" value="Amidase"/>
</dbReference>
<organism evidence="2 3">
    <name type="scientific">Natrinema salsiterrestre</name>
    <dbReference type="NCBI Taxonomy" id="2950540"/>
    <lineage>
        <taxon>Archaea</taxon>
        <taxon>Methanobacteriati</taxon>
        <taxon>Methanobacteriota</taxon>
        <taxon>Stenosarchaea group</taxon>
        <taxon>Halobacteria</taxon>
        <taxon>Halobacteriales</taxon>
        <taxon>Natrialbaceae</taxon>
        <taxon>Natrinema</taxon>
    </lineage>
</organism>